<dbReference type="Proteomes" id="UP000198701">
    <property type="component" value="Unassembled WGS sequence"/>
</dbReference>
<dbReference type="EMBL" id="FNFU01000001">
    <property type="protein sequence ID" value="SDJ82766.1"/>
    <property type="molecule type" value="Genomic_DNA"/>
</dbReference>
<evidence type="ECO:0000256" key="2">
    <source>
        <dbReference type="SAM" id="Phobius"/>
    </source>
</evidence>
<keyword evidence="2" id="KW-1133">Transmembrane helix</keyword>
<feature type="compositionally biased region" description="Polar residues" evidence="1">
    <location>
        <begin position="171"/>
        <end position="184"/>
    </location>
</feature>
<proteinExistence type="predicted"/>
<name>A0A1G8WXH4_9MICO</name>
<evidence type="ECO:0000256" key="1">
    <source>
        <dbReference type="SAM" id="MobiDB-lite"/>
    </source>
</evidence>
<feature type="region of interest" description="Disordered" evidence="1">
    <location>
        <begin position="131"/>
        <end position="184"/>
    </location>
</feature>
<dbReference type="AlphaFoldDB" id="A0A1G8WXH4"/>
<protein>
    <submittedName>
        <fullName evidence="3">Uncharacterized protein</fullName>
    </submittedName>
</protein>
<keyword evidence="4" id="KW-1185">Reference proteome</keyword>
<accession>A0A1G8WXH4</accession>
<dbReference type="STRING" id="386301.SAMN05216282_10110"/>
<feature type="transmembrane region" description="Helical" evidence="2">
    <location>
        <begin position="204"/>
        <end position="228"/>
    </location>
</feature>
<reference evidence="3 4" key="1">
    <citation type="submission" date="2016-10" db="EMBL/GenBank/DDBJ databases">
        <authorList>
            <person name="de Groot N.N."/>
        </authorList>
    </citation>
    <scope>NUCLEOTIDE SEQUENCE [LARGE SCALE GENOMIC DNA]</scope>
    <source>
        <strain evidence="3 4">CGMCC 1.5382</strain>
    </source>
</reference>
<sequence length="391" mass="40486">MTQEILAQRLWTAAQNDSGLLTRLRSAYRGRFDVRDALWWRANPLAPTPSGRPDPAAQLFELKAAVYCMHSVPEPLVEFVDPITLRTVHATETEHRLRQRMREQAQEDAALDAALATADRWADAADVLDALDGPAQASPPAALGRADPADEGLGTENADDSGAGGWRPRGSASQGSVPGGSATTRSLRTEFGLYPGAPRPQRRFALLLVAVGALVGALVAALMVPALVGPADLPEAAAPAADIGSGPGALGAADPQALEQDYLRIFDEPADFADGKAPYLGAEFSHDSIRSVGAAPAGASFGVYVARRGTGQYCIIVQNADHTGTSACAGPGTLARTGLRVNATVRGTVSVGGNPSMAVLLELSVVWAPDGSITTSSHPQGDSCVASPAIC</sequence>
<dbReference type="RefSeq" id="WP_092321053.1">
    <property type="nucleotide sequence ID" value="NZ_FNFU01000001.1"/>
</dbReference>
<keyword evidence="2" id="KW-0812">Transmembrane</keyword>
<evidence type="ECO:0000313" key="4">
    <source>
        <dbReference type="Proteomes" id="UP000198701"/>
    </source>
</evidence>
<gene>
    <name evidence="3" type="ORF">SAMN05216282_10110</name>
</gene>
<evidence type="ECO:0000313" key="3">
    <source>
        <dbReference type="EMBL" id="SDJ82766.1"/>
    </source>
</evidence>
<keyword evidence="2" id="KW-0472">Membrane</keyword>
<organism evidence="3 4">
    <name type="scientific">Cryobacterium psychrotolerans</name>
    <dbReference type="NCBI Taxonomy" id="386301"/>
    <lineage>
        <taxon>Bacteria</taxon>
        <taxon>Bacillati</taxon>
        <taxon>Actinomycetota</taxon>
        <taxon>Actinomycetes</taxon>
        <taxon>Micrococcales</taxon>
        <taxon>Microbacteriaceae</taxon>
        <taxon>Cryobacterium</taxon>
    </lineage>
</organism>